<dbReference type="InterPro" id="IPR008670">
    <property type="entry name" value="CoA_reduct_LuxC"/>
</dbReference>
<dbReference type="Pfam" id="PF05893">
    <property type="entry name" value="LuxC"/>
    <property type="match status" value="1"/>
</dbReference>
<name>A0A3B0WCE1_9ZZZZ</name>
<evidence type="ECO:0000256" key="1">
    <source>
        <dbReference type="ARBA" id="ARBA00022857"/>
    </source>
</evidence>
<sequence>MKPELESLVQIEVPLGGDPGSVFNKKFLSPFNDDAIAFAVALSKNLLNDNQTKNMPELVALAFWMRKKNIFDLKNDFHRRSENHLLPRGLAFHIVPSNVDTIFIYSLFLSMFCGNSNIVRLSSQFNPQVEALVRVLNESIVGFPLLAERMILIRYDHNEEITAFYSKQCNLRMIWGGDETIRRIRKFPLSPGAKELTFADRFSLSVLDVEEYLAHDEKDKLVSSFYNDSYWFNQMACSSPRLVCWVGENKKESLEAREDFWSRLQKQINNKQPDIAAAALMDKYLTQCRYAIETKDTMMEVASSNYLTRIHLANTDDINRELHCGNGLFLEVDINSLDDLINVLDKKDQTITVFGFSSEELAKFIGEQLPTGVDRIVPFGEALAFSTVWDGYDLLFEMTRSVTIKT</sequence>
<dbReference type="AlphaFoldDB" id="A0A3B0WCE1"/>
<keyword evidence="1" id="KW-0521">NADP</keyword>
<reference evidence="2" key="1">
    <citation type="submission" date="2018-06" db="EMBL/GenBank/DDBJ databases">
        <authorList>
            <person name="Zhirakovskaya E."/>
        </authorList>
    </citation>
    <scope>NUCLEOTIDE SEQUENCE</scope>
</reference>
<evidence type="ECO:0000313" key="2">
    <source>
        <dbReference type="EMBL" id="VAW52971.1"/>
    </source>
</evidence>
<organism evidence="2">
    <name type="scientific">hydrothermal vent metagenome</name>
    <dbReference type="NCBI Taxonomy" id="652676"/>
    <lineage>
        <taxon>unclassified sequences</taxon>
        <taxon>metagenomes</taxon>
        <taxon>ecological metagenomes</taxon>
    </lineage>
</organism>
<dbReference type="GO" id="GO:0008218">
    <property type="term" value="P:bioluminescence"/>
    <property type="evidence" value="ECO:0007669"/>
    <property type="project" value="InterPro"/>
</dbReference>
<dbReference type="EMBL" id="UOFE01000031">
    <property type="protein sequence ID" value="VAW52971.1"/>
    <property type="molecule type" value="Genomic_DNA"/>
</dbReference>
<gene>
    <name evidence="2" type="ORF">MNBD_GAMMA05-1900</name>
</gene>
<protein>
    <submittedName>
        <fullName evidence="2">Coenzyme F390 synthetase</fullName>
    </submittedName>
</protein>
<accession>A0A3B0WCE1</accession>
<dbReference type="InterPro" id="IPR016161">
    <property type="entry name" value="Ald_DH/histidinol_DH"/>
</dbReference>
<dbReference type="GO" id="GO:0003995">
    <property type="term" value="F:acyl-CoA dehydrogenase activity"/>
    <property type="evidence" value="ECO:0007669"/>
    <property type="project" value="InterPro"/>
</dbReference>
<proteinExistence type="predicted"/>
<dbReference type="SUPFAM" id="SSF53720">
    <property type="entry name" value="ALDH-like"/>
    <property type="match status" value="1"/>
</dbReference>